<gene>
    <name evidence="3" type="ORF">RAN89_04435</name>
</gene>
<protein>
    <submittedName>
        <fullName evidence="3">Phosphatase PAP2 family protein</fullName>
    </submittedName>
</protein>
<evidence type="ECO:0000313" key="4">
    <source>
        <dbReference type="Proteomes" id="UP001302257"/>
    </source>
</evidence>
<evidence type="ECO:0000259" key="2">
    <source>
        <dbReference type="Pfam" id="PF01569"/>
    </source>
</evidence>
<accession>A0ABZ0B2M3</accession>
<dbReference type="Pfam" id="PF01569">
    <property type="entry name" value="PAP2"/>
    <property type="match status" value="1"/>
</dbReference>
<evidence type="ECO:0000313" key="3">
    <source>
        <dbReference type="EMBL" id="WNO05688.1"/>
    </source>
</evidence>
<dbReference type="Proteomes" id="UP001302257">
    <property type="component" value="Chromosome"/>
</dbReference>
<dbReference type="InterPro" id="IPR036938">
    <property type="entry name" value="PAP2/HPO_sf"/>
</dbReference>
<keyword evidence="4" id="KW-1185">Reference proteome</keyword>
<feature type="transmembrane region" description="Helical" evidence="1">
    <location>
        <begin position="47"/>
        <end position="71"/>
    </location>
</feature>
<sequence>MSHTLPLSTQAWWVITHMGASSLLLPALALVLGGLWESGARTVARAYLMRIVLAVTITVISKCLFFGWGIGIAALDFTGISGHTLLATSILPLLLRGIPWPAMQGRGLGAAMGWALALAVGISRVMVNAHSVSEVVAGWVLGAAVSWPTLRALGSRPLTHWASKFAPLILLLALHGNSATLLPTHEIEVRLALWVSGQGKPFVRHHLHARHPAAAPTPPAVGGAP</sequence>
<dbReference type="EMBL" id="CP132507">
    <property type="protein sequence ID" value="WNO05688.1"/>
    <property type="molecule type" value="Genomic_DNA"/>
</dbReference>
<keyword evidence="1" id="KW-1133">Transmembrane helix</keyword>
<dbReference type="SUPFAM" id="SSF48317">
    <property type="entry name" value="Acid phosphatase/Vanadium-dependent haloperoxidase"/>
    <property type="match status" value="1"/>
</dbReference>
<name>A0ABZ0B2M3_9BURK</name>
<keyword evidence="1" id="KW-0812">Transmembrane</keyword>
<proteinExistence type="predicted"/>
<dbReference type="Gene3D" id="1.20.144.10">
    <property type="entry name" value="Phosphatidic acid phosphatase type 2/haloperoxidase"/>
    <property type="match status" value="1"/>
</dbReference>
<dbReference type="RefSeq" id="WP_313868436.1">
    <property type="nucleotide sequence ID" value="NZ_CP132507.1"/>
</dbReference>
<keyword evidence="1" id="KW-0472">Membrane</keyword>
<evidence type="ECO:0000256" key="1">
    <source>
        <dbReference type="SAM" id="Phobius"/>
    </source>
</evidence>
<dbReference type="InterPro" id="IPR000326">
    <property type="entry name" value="PAP2/HPO"/>
</dbReference>
<dbReference type="CDD" id="cd01610">
    <property type="entry name" value="PAP2_like"/>
    <property type="match status" value="1"/>
</dbReference>
<feature type="domain" description="Phosphatidic acid phosphatase type 2/haloperoxidase" evidence="2">
    <location>
        <begin position="80"/>
        <end position="152"/>
    </location>
</feature>
<reference evidence="3 4" key="1">
    <citation type="submission" date="2023-08" db="EMBL/GenBank/DDBJ databases">
        <title>Rhodoferax potami sp. nov. and Rhodoferax mekongensis sp. nov., isolated from the Mekong River in Thailand.</title>
        <authorList>
            <person name="Kitikhun S."/>
            <person name="Charoenyingcharoen P."/>
            <person name="Siriarchawattana P."/>
            <person name="Likhitrattanapisal S."/>
            <person name="Nilsakha T."/>
            <person name="Chanpet A."/>
            <person name="Rattanawaree P."/>
            <person name="Ingsriswang S."/>
        </authorList>
    </citation>
    <scope>NUCLEOTIDE SEQUENCE [LARGE SCALE GENOMIC DNA]</scope>
    <source>
        <strain evidence="3 4">TBRC 17307</strain>
    </source>
</reference>
<organism evidence="3 4">
    <name type="scientific">Rhodoferax mekongensis</name>
    <dbReference type="NCBI Taxonomy" id="3068341"/>
    <lineage>
        <taxon>Bacteria</taxon>
        <taxon>Pseudomonadati</taxon>
        <taxon>Pseudomonadota</taxon>
        <taxon>Betaproteobacteria</taxon>
        <taxon>Burkholderiales</taxon>
        <taxon>Comamonadaceae</taxon>
        <taxon>Rhodoferax</taxon>
    </lineage>
</organism>
<feature type="transmembrane region" description="Helical" evidence="1">
    <location>
        <begin position="12"/>
        <end position="35"/>
    </location>
</feature>